<sequence length="391" mass="42828">MDNTNYRCFAPCPRGLEALLQQELAALGATDLRPTEGGVGFSGTLAIVYRTNLESRIASRILLEVAQVSYRNEQDIYAAASALPWPQWFQASRTIKVKTSAQHCPLKSLDFVTLRIKDAICDTFTKLKGARPSVNSNRPDIRIDAFLDATQLTLYLGTTGDSLFKRGFRESTVDAPLRENLAAGIVQLTGWNGTTPLLDPLCGGGTIPLEAAMLARNIAPGLGRRFAFELFSNFDAALWKTVQAQAHAKQLPASPAPIYASDRDARAVQTAKDQFIRAGVADNIALSQTDLFDLTPPQEPGIIVMNPPYGVRLGTQADLDVFYPKLGAWLKTRCVGWRVYLFTGDLRAPKLIGLAPTKRTPLFNGAIECRLYEFIIVQGGARRRLTAPTQT</sequence>
<feature type="domain" description="THUMP" evidence="4">
    <location>
        <begin position="47"/>
        <end position="158"/>
    </location>
</feature>
<dbReference type="SMART" id="SM00981">
    <property type="entry name" value="THUMP"/>
    <property type="match status" value="1"/>
</dbReference>
<keyword evidence="1 5" id="KW-0489">Methyltransferase</keyword>
<keyword evidence="3" id="KW-0694">RNA-binding</keyword>
<dbReference type="GO" id="GO:0070043">
    <property type="term" value="F:rRNA (guanine-N7-)-methyltransferase activity"/>
    <property type="evidence" value="ECO:0007669"/>
    <property type="project" value="TreeGrafter"/>
</dbReference>
<evidence type="ECO:0000256" key="3">
    <source>
        <dbReference type="PROSITE-ProRule" id="PRU00529"/>
    </source>
</evidence>
<dbReference type="Pfam" id="PF01170">
    <property type="entry name" value="UPF0020"/>
    <property type="match status" value="1"/>
</dbReference>
<dbReference type="SUPFAM" id="SSF53335">
    <property type="entry name" value="S-adenosyl-L-methionine-dependent methyltransferases"/>
    <property type="match status" value="1"/>
</dbReference>
<dbReference type="RefSeq" id="WP_121989653.1">
    <property type="nucleotide sequence ID" value="NZ_OUNR01000016.1"/>
</dbReference>
<dbReference type="CDD" id="cd11715">
    <property type="entry name" value="THUMP_AdoMetMT"/>
    <property type="match status" value="1"/>
</dbReference>
<dbReference type="EC" id="2.1.1.173" evidence="5"/>
<dbReference type="InterPro" id="IPR000241">
    <property type="entry name" value="RlmKL-like_Mtase"/>
</dbReference>
<accession>A0A330L6M5</accession>
<proteinExistence type="predicted"/>
<organism evidence="5 6">
    <name type="scientific">Nitrospira lenta</name>
    <dbReference type="NCBI Taxonomy" id="1436998"/>
    <lineage>
        <taxon>Bacteria</taxon>
        <taxon>Pseudomonadati</taxon>
        <taxon>Nitrospirota</taxon>
        <taxon>Nitrospiria</taxon>
        <taxon>Nitrospirales</taxon>
        <taxon>Nitrospiraceae</taxon>
        <taxon>Nitrospira</taxon>
    </lineage>
</organism>
<evidence type="ECO:0000256" key="2">
    <source>
        <dbReference type="ARBA" id="ARBA00022679"/>
    </source>
</evidence>
<dbReference type="EMBL" id="OUNR01000016">
    <property type="protein sequence ID" value="SPP65354.1"/>
    <property type="molecule type" value="Genomic_DNA"/>
</dbReference>
<dbReference type="Pfam" id="PF02926">
    <property type="entry name" value="THUMP"/>
    <property type="match status" value="1"/>
</dbReference>
<gene>
    <name evidence="5" type="primary">rlmL</name>
    <name evidence="5" type="ORF">NITLEN_30268</name>
</gene>
<evidence type="ECO:0000313" key="6">
    <source>
        <dbReference type="Proteomes" id="UP000248168"/>
    </source>
</evidence>
<dbReference type="InterPro" id="IPR004114">
    <property type="entry name" value="THUMP_dom"/>
</dbReference>
<dbReference type="OrthoDB" id="9809404at2"/>
<dbReference type="Proteomes" id="UP000248168">
    <property type="component" value="Unassembled WGS sequence"/>
</dbReference>
<dbReference type="Pfam" id="PF22020">
    <property type="entry name" value="RlmL_1st"/>
    <property type="match status" value="1"/>
</dbReference>
<dbReference type="InterPro" id="IPR054170">
    <property type="entry name" value="RlmL_1st"/>
</dbReference>
<dbReference type="InterPro" id="IPR029063">
    <property type="entry name" value="SAM-dependent_MTases_sf"/>
</dbReference>
<dbReference type="PANTHER" id="PTHR47313:SF1">
    <property type="entry name" value="RIBOSOMAL RNA LARGE SUBUNIT METHYLTRANSFERASE K_L"/>
    <property type="match status" value="1"/>
</dbReference>
<keyword evidence="6" id="KW-1185">Reference proteome</keyword>
<keyword evidence="2 5" id="KW-0808">Transferase</keyword>
<dbReference type="Gene3D" id="3.30.2130.30">
    <property type="match status" value="1"/>
</dbReference>
<dbReference type="PROSITE" id="PS51165">
    <property type="entry name" value="THUMP"/>
    <property type="match status" value="1"/>
</dbReference>
<dbReference type="InterPro" id="IPR002052">
    <property type="entry name" value="DNA_methylase_N6_adenine_CS"/>
</dbReference>
<dbReference type="GO" id="GO:0003723">
    <property type="term" value="F:RNA binding"/>
    <property type="evidence" value="ECO:0007669"/>
    <property type="project" value="UniProtKB-UniRule"/>
</dbReference>
<dbReference type="FunCoup" id="A0A330L6M5">
    <property type="interactions" value="250"/>
</dbReference>
<dbReference type="AlphaFoldDB" id="A0A330L6M5"/>
<protein>
    <submittedName>
        <fullName evidence="5">Ribosomal RNA large subunit methyltransferase L</fullName>
        <ecNumber evidence="5">2.1.1.173</ecNumber>
    </submittedName>
</protein>
<dbReference type="Gene3D" id="3.40.50.150">
    <property type="entry name" value="Vaccinia Virus protein VP39"/>
    <property type="match status" value="1"/>
</dbReference>
<evidence type="ECO:0000313" key="5">
    <source>
        <dbReference type="EMBL" id="SPP65354.1"/>
    </source>
</evidence>
<evidence type="ECO:0000256" key="1">
    <source>
        <dbReference type="ARBA" id="ARBA00022603"/>
    </source>
</evidence>
<reference evidence="6" key="1">
    <citation type="submission" date="2018-04" db="EMBL/GenBank/DDBJ databases">
        <authorList>
            <person name="Lucker S."/>
            <person name="Sakoula D."/>
        </authorList>
    </citation>
    <scope>NUCLEOTIDE SEQUENCE [LARGE SCALE GENOMIC DNA]</scope>
</reference>
<dbReference type="GO" id="GO:0052915">
    <property type="term" value="F:23S rRNA (guanine(2445)-N(2))-methyltransferase activity"/>
    <property type="evidence" value="ECO:0007669"/>
    <property type="project" value="UniProtKB-EC"/>
</dbReference>
<name>A0A330L6M5_9BACT</name>
<dbReference type="PROSITE" id="PS00092">
    <property type="entry name" value="N6_MTASE"/>
    <property type="match status" value="1"/>
</dbReference>
<evidence type="ECO:0000259" key="4">
    <source>
        <dbReference type="PROSITE" id="PS51165"/>
    </source>
</evidence>
<dbReference type="InParanoid" id="A0A330L6M5"/>
<dbReference type="PANTHER" id="PTHR47313">
    <property type="entry name" value="RIBOSOMAL RNA LARGE SUBUNIT METHYLTRANSFERASE K/L"/>
    <property type="match status" value="1"/>
</dbReference>